<feature type="domain" description="RNase H type-1" evidence="1">
    <location>
        <begin position="78"/>
        <end position="205"/>
    </location>
</feature>
<dbReference type="RefSeq" id="WP_053476726.1">
    <property type="nucleotide sequence ID" value="NZ_CP085712.1"/>
</dbReference>
<dbReference type="GO" id="GO:0003676">
    <property type="term" value="F:nucleic acid binding"/>
    <property type="evidence" value="ECO:0007669"/>
    <property type="project" value="InterPro"/>
</dbReference>
<dbReference type="InterPro" id="IPR012337">
    <property type="entry name" value="RNaseH-like_sf"/>
</dbReference>
<sequence length="218" mass="25462">MKYKLEWKYKLKGTEGTIFTSDWLDGELALQIGEDLERSGKTSEVIYHDERGTTWITKEMKKLLEEIEEDPHDLTIYFDGGFNKKTFQAGLGAVIYFKQGKKKYRIRSNELFDEIENNSEAEYAAMYYTVNMLEEMGVHHMTCEFKGDAQGVLMQLKGEWPCYEENLNRWLDRIEEKLKSLKVDAKFTPIPRTENKEADKLATQALEGKMINSKMQII</sequence>
<evidence type="ECO:0000313" key="2">
    <source>
        <dbReference type="EMBL" id="KQL20188.1"/>
    </source>
</evidence>
<comment type="caution">
    <text evidence="2">The sequence shown here is derived from an EMBL/GenBank/DDBJ whole genome shotgun (WGS) entry which is preliminary data.</text>
</comment>
<dbReference type="EMBL" id="LJIX01000006">
    <property type="protein sequence ID" value="KQL20188.1"/>
    <property type="molecule type" value="Genomic_DNA"/>
</dbReference>
<evidence type="ECO:0000313" key="3">
    <source>
        <dbReference type="Proteomes" id="UP000050996"/>
    </source>
</evidence>
<dbReference type="InterPro" id="IPR036397">
    <property type="entry name" value="RNaseH_sf"/>
</dbReference>
<dbReference type="InterPro" id="IPR002156">
    <property type="entry name" value="RNaseH_domain"/>
</dbReference>
<protein>
    <recommendedName>
        <fullName evidence="1">RNase H type-1 domain-containing protein</fullName>
    </recommendedName>
</protein>
<dbReference type="PATRIC" id="fig|1637975.4.peg.3427"/>
<organism evidence="2 3">
    <name type="scientific">Cytobacillus solani</name>
    <dbReference type="NCBI Taxonomy" id="1637975"/>
    <lineage>
        <taxon>Bacteria</taxon>
        <taxon>Bacillati</taxon>
        <taxon>Bacillota</taxon>
        <taxon>Bacilli</taxon>
        <taxon>Bacillales</taxon>
        <taxon>Bacillaceae</taxon>
        <taxon>Cytobacillus</taxon>
    </lineage>
</organism>
<dbReference type="SUPFAM" id="SSF53098">
    <property type="entry name" value="Ribonuclease H-like"/>
    <property type="match status" value="1"/>
</dbReference>
<reference evidence="2 3" key="1">
    <citation type="submission" date="2015-09" db="EMBL/GenBank/DDBJ databases">
        <title>Genome sequencing project for genomic taxonomy and phylogenomics of Bacillus-like bacteria.</title>
        <authorList>
            <person name="Liu B."/>
            <person name="Wang J."/>
            <person name="Zhu Y."/>
            <person name="Liu G."/>
            <person name="Chen Q."/>
            <person name="Chen Z."/>
            <person name="Lan J."/>
            <person name="Che J."/>
            <person name="Ge C."/>
            <person name="Shi H."/>
            <person name="Pan Z."/>
            <person name="Liu X."/>
        </authorList>
    </citation>
    <scope>NUCLEOTIDE SEQUENCE [LARGE SCALE GENOMIC DNA]</scope>
    <source>
        <strain evidence="2 3">FJAT-18043</strain>
    </source>
</reference>
<keyword evidence="3" id="KW-1185">Reference proteome</keyword>
<evidence type="ECO:0000259" key="1">
    <source>
        <dbReference type="Pfam" id="PF13456"/>
    </source>
</evidence>
<name>A0A0Q3SKK4_9BACI</name>
<dbReference type="PANTHER" id="PTHR46387">
    <property type="entry name" value="POLYNUCLEOTIDYL TRANSFERASE, RIBONUCLEASE H-LIKE SUPERFAMILY PROTEIN"/>
    <property type="match status" value="1"/>
</dbReference>
<dbReference type="AlphaFoldDB" id="A0A0Q3SKK4"/>
<proteinExistence type="predicted"/>
<dbReference type="GO" id="GO:0004523">
    <property type="term" value="F:RNA-DNA hybrid ribonuclease activity"/>
    <property type="evidence" value="ECO:0007669"/>
    <property type="project" value="InterPro"/>
</dbReference>
<dbReference type="NCBIfam" id="NF005822">
    <property type="entry name" value="PRK07708.1"/>
    <property type="match status" value="1"/>
</dbReference>
<dbReference type="Pfam" id="PF13456">
    <property type="entry name" value="RVT_3"/>
    <property type="match status" value="1"/>
</dbReference>
<accession>A0A0Q3SKK4</accession>
<dbReference type="Proteomes" id="UP000050996">
    <property type="component" value="Unassembled WGS sequence"/>
</dbReference>
<dbReference type="Gene3D" id="3.30.420.10">
    <property type="entry name" value="Ribonuclease H-like superfamily/Ribonuclease H"/>
    <property type="match status" value="1"/>
</dbReference>
<gene>
    <name evidence="2" type="ORF">AN957_17485</name>
</gene>
<dbReference type="STRING" id="1637975.AN957_17485"/>
<dbReference type="PANTHER" id="PTHR46387:SF2">
    <property type="entry name" value="RIBONUCLEASE HI"/>
    <property type="match status" value="1"/>
</dbReference>
<dbReference type="CDD" id="cd09279">
    <property type="entry name" value="RNase_HI_like"/>
    <property type="match status" value="1"/>
</dbReference>